<organism evidence="2 3">
    <name type="scientific">Xylella fastidiosa (strain 9a5c)</name>
    <dbReference type="NCBI Taxonomy" id="160492"/>
    <lineage>
        <taxon>Bacteria</taxon>
        <taxon>Pseudomonadati</taxon>
        <taxon>Pseudomonadota</taxon>
        <taxon>Gammaproteobacteria</taxon>
        <taxon>Lysobacterales</taxon>
        <taxon>Lysobacteraceae</taxon>
        <taxon>Xylella</taxon>
    </lineage>
</organism>
<protein>
    <submittedName>
        <fullName evidence="2">Uncharacterized protein</fullName>
    </submittedName>
</protein>
<accession>Q9PA46</accession>
<proteinExistence type="predicted"/>
<dbReference type="Proteomes" id="UP000000812">
    <property type="component" value="Chromosome"/>
</dbReference>
<dbReference type="EMBL" id="AE003849">
    <property type="protein sequence ID" value="AAF85471.1"/>
    <property type="molecule type" value="Genomic_DNA"/>
</dbReference>
<dbReference type="KEGG" id="xfa:XF_2674"/>
<evidence type="ECO:0000256" key="1">
    <source>
        <dbReference type="SAM" id="MobiDB-lite"/>
    </source>
</evidence>
<dbReference type="AlphaFoldDB" id="Q9PA46"/>
<dbReference type="PIR" id="E82528">
    <property type="entry name" value="E82528"/>
</dbReference>
<evidence type="ECO:0000313" key="2">
    <source>
        <dbReference type="EMBL" id="AAF85471.1"/>
    </source>
</evidence>
<name>Q9PA46_XYLFA</name>
<feature type="region of interest" description="Disordered" evidence="1">
    <location>
        <begin position="1"/>
        <end position="20"/>
    </location>
</feature>
<reference evidence="2 3" key="1">
    <citation type="journal article" date="2000" name="Nature">
        <title>The genome sequence of the plant pathogen Xylella fastidiosa.</title>
        <authorList>
            <person name="Simpson A.J."/>
            <person name="Reinach F.C."/>
            <person name="Arruda P."/>
            <person name="Abreu F.A."/>
            <person name="Acencio M."/>
            <person name="Alvarenga R."/>
            <person name="Alves L.M."/>
            <person name="Araya J.E."/>
            <person name="Baia G.S."/>
            <person name="Baptista C.S."/>
            <person name="Barros M.H."/>
            <person name="Bonaccorsi E.D."/>
            <person name="Bordin S."/>
            <person name="Bove J.M."/>
            <person name="Briones M.R."/>
            <person name="Bueno M.R."/>
            <person name="Camargo A.A."/>
            <person name="Camargo L.E."/>
            <person name="Carraro D.M."/>
            <person name="Carrer H."/>
            <person name="Colauto N.B."/>
            <person name="Colombo C."/>
            <person name="Costa F.F."/>
            <person name="Costa M.C."/>
            <person name="Costa-Neto C.M."/>
            <person name="Coutinho L.L."/>
            <person name="Cristofani M."/>
            <person name="Dias-Neto E."/>
            <person name="Docena C."/>
            <person name="El-Dorry H."/>
            <person name="Facincani A.P."/>
            <person name="Ferreira A.J."/>
            <person name="Ferreira V.C."/>
            <person name="Ferro J.A."/>
            <person name="Fraga J.S."/>
            <person name="Franca S.C."/>
            <person name="Franco M.C."/>
            <person name="Frohme M."/>
            <person name="Furlan L.R."/>
            <person name="Garnier M."/>
            <person name="Goldman G.H."/>
            <person name="Goldman M.H."/>
            <person name="Gomes S.L."/>
            <person name="Gruber A."/>
            <person name="Ho P.L."/>
            <person name="Hoheisel J.D."/>
            <person name="Junqueira M.L."/>
            <person name="Kemper E.L."/>
            <person name="Kitajima J.P."/>
            <person name="Krieger J.E."/>
            <person name="Kuramae E.E."/>
            <person name="Laigret F."/>
            <person name="Lambais M.R."/>
            <person name="Leite L.C."/>
            <person name="Lemos E.G."/>
            <person name="Lemos M.V."/>
            <person name="Lopes S.A."/>
            <person name="Lopes C.R."/>
            <person name="Machado J.A."/>
            <person name="Machado M.A."/>
            <person name="Madeira A.M."/>
            <person name="Madeira H.M."/>
            <person name="Marino C.L."/>
            <person name="Marques M.V."/>
            <person name="Martins E.A."/>
            <person name="Martins E.M."/>
            <person name="Matsukuma A.Y."/>
            <person name="Menck C.F."/>
            <person name="Miracca E.C."/>
            <person name="Miyaki C.Y."/>
            <person name="Monteriro-Vitorello C.B."/>
            <person name="Moon D.H."/>
            <person name="Nagai M.A."/>
            <person name="Nascimento A.L."/>
            <person name="Netto L.E."/>
            <person name="Nhani A.Jr."/>
            <person name="Nobrega F.G."/>
            <person name="Nunes L.R."/>
            <person name="Oliveira M.A."/>
            <person name="de Oliveira M.C."/>
            <person name="de Oliveira R.C."/>
            <person name="Palmieri D.A."/>
            <person name="Paris A."/>
            <person name="Peixoto B.R."/>
            <person name="Pereira G.A."/>
            <person name="Pereira H.A.Jr."/>
            <person name="Pesquero J.B."/>
            <person name="Quaggio R.B."/>
            <person name="Roberto P.G."/>
            <person name="Rodrigues V."/>
            <person name="de M Rosa A.J."/>
            <person name="de Rosa V.E.Jr."/>
            <person name="de Sa R.G."/>
            <person name="Santelli R.V."/>
            <person name="Sawasaki H.E."/>
            <person name="da Silva A.C."/>
            <person name="da Silva A.M."/>
            <person name="da Silva F.R."/>
            <person name="da Silva W.A.Jr."/>
            <person name="da Silveira J.F."/>
            <person name="Silvestri M.L."/>
            <person name="Siqueira W.J."/>
            <person name="de Souza A.A."/>
            <person name="de Souza A.P."/>
            <person name="Terenzi M.F."/>
            <person name="Truffi D."/>
            <person name="Tsai S.M."/>
            <person name="Tsuhako M.H."/>
            <person name="Vallada H."/>
            <person name="Van Sluys M.A."/>
            <person name="Verjovski-Almeida S."/>
            <person name="Vettore A.L."/>
            <person name="Zago M.A."/>
            <person name="Zatz M."/>
            <person name="Meidanis J."/>
            <person name="Setubal J.C."/>
        </authorList>
    </citation>
    <scope>NUCLEOTIDE SEQUENCE [LARGE SCALE GENOMIC DNA]</scope>
    <source>
        <strain evidence="2 3">9a5c</strain>
    </source>
</reference>
<dbReference type="HOGENOM" id="CLU_3031538_0_0_6"/>
<gene>
    <name evidence="2" type="ordered locus">XF_2674</name>
</gene>
<evidence type="ECO:0000313" key="3">
    <source>
        <dbReference type="Proteomes" id="UP000000812"/>
    </source>
</evidence>
<sequence>MNVARYPAHSPLRNPKSNVNGITQMRCNATITYGHRSIIGSVVVETPMPIGIQSN</sequence>